<dbReference type="PROSITE" id="PS00022">
    <property type="entry name" value="EGF_1"/>
    <property type="match status" value="1"/>
</dbReference>
<evidence type="ECO:0000256" key="15">
    <source>
        <dbReference type="SAM" id="Phobius"/>
    </source>
</evidence>
<feature type="repeat" description="LDL-receptor class B" evidence="13">
    <location>
        <begin position="636"/>
        <end position="678"/>
    </location>
</feature>
<feature type="domain" description="EGF-like" evidence="16">
    <location>
        <begin position="1054"/>
        <end position="1092"/>
    </location>
</feature>
<evidence type="ECO:0000256" key="5">
    <source>
        <dbReference type="ARBA" id="ARBA00022729"/>
    </source>
</evidence>
<dbReference type="InterPro" id="IPR000477">
    <property type="entry name" value="RT_dom"/>
</dbReference>
<evidence type="ECO:0000313" key="18">
    <source>
        <dbReference type="EnsemblMetazoa" id="XP_030835081"/>
    </source>
</evidence>
<dbReference type="Gene3D" id="2.10.25.10">
    <property type="entry name" value="Laminin"/>
    <property type="match status" value="3"/>
</dbReference>
<keyword evidence="10" id="KW-0675">Receptor</keyword>
<dbReference type="OrthoDB" id="4062651at2759"/>
<dbReference type="FunFam" id="2.10.25.10:FF:000038">
    <property type="entry name" value="Fibrillin 2"/>
    <property type="match status" value="1"/>
</dbReference>
<comment type="caution">
    <text evidence="12">Lacks conserved residue(s) required for the propagation of feature annotation.</text>
</comment>
<feature type="domain" description="EGF-like" evidence="16">
    <location>
        <begin position="1246"/>
        <end position="1287"/>
    </location>
</feature>
<organism evidence="18 19">
    <name type="scientific">Strongylocentrotus purpuratus</name>
    <name type="common">Purple sea urchin</name>
    <dbReference type="NCBI Taxonomy" id="7668"/>
    <lineage>
        <taxon>Eukaryota</taxon>
        <taxon>Metazoa</taxon>
        <taxon>Echinodermata</taxon>
        <taxon>Eleutherozoa</taxon>
        <taxon>Echinozoa</taxon>
        <taxon>Echinoidea</taxon>
        <taxon>Euechinoidea</taxon>
        <taxon>Echinacea</taxon>
        <taxon>Camarodonta</taxon>
        <taxon>Echinidea</taxon>
        <taxon>Strongylocentrotidae</taxon>
        <taxon>Strongylocentrotus</taxon>
    </lineage>
</organism>
<dbReference type="PROSITE" id="PS50878">
    <property type="entry name" value="RT_POL"/>
    <property type="match status" value="1"/>
</dbReference>
<evidence type="ECO:0000256" key="10">
    <source>
        <dbReference type="ARBA" id="ARBA00023170"/>
    </source>
</evidence>
<dbReference type="SMART" id="SM00179">
    <property type="entry name" value="EGF_CA"/>
    <property type="match status" value="3"/>
</dbReference>
<feature type="transmembrane region" description="Helical" evidence="15">
    <location>
        <begin position="1304"/>
        <end position="1326"/>
    </location>
</feature>
<keyword evidence="3" id="KW-0254">Endocytosis</keyword>
<dbReference type="SMART" id="SM00181">
    <property type="entry name" value="EGF"/>
    <property type="match status" value="4"/>
</dbReference>
<feature type="repeat" description="LDL-receptor class B" evidence="13">
    <location>
        <begin position="795"/>
        <end position="837"/>
    </location>
</feature>
<feature type="compositionally biased region" description="Polar residues" evidence="14">
    <location>
        <begin position="1207"/>
        <end position="1221"/>
    </location>
</feature>
<evidence type="ECO:0000256" key="7">
    <source>
        <dbReference type="ARBA" id="ARBA00022989"/>
    </source>
</evidence>
<dbReference type="RefSeq" id="XP_030835081.1">
    <property type="nucleotide sequence ID" value="XM_030979221.1"/>
</dbReference>
<dbReference type="KEGG" id="spu:100888447"/>
<dbReference type="InterPro" id="IPR000033">
    <property type="entry name" value="LDLR_classB_rpt"/>
</dbReference>
<dbReference type="GO" id="GO:0016020">
    <property type="term" value="C:membrane"/>
    <property type="evidence" value="ECO:0007669"/>
    <property type="project" value="UniProtKB-SubCell"/>
</dbReference>
<dbReference type="GO" id="GO:0006897">
    <property type="term" value="P:endocytosis"/>
    <property type="evidence" value="ECO:0007669"/>
    <property type="project" value="UniProtKB-KW"/>
</dbReference>
<evidence type="ECO:0000256" key="11">
    <source>
        <dbReference type="ARBA" id="ARBA00023180"/>
    </source>
</evidence>
<feature type="region of interest" description="Disordered" evidence="14">
    <location>
        <begin position="1207"/>
        <end position="1237"/>
    </location>
</feature>
<evidence type="ECO:0000256" key="8">
    <source>
        <dbReference type="ARBA" id="ARBA00023136"/>
    </source>
</evidence>
<dbReference type="PROSITE" id="PS00010">
    <property type="entry name" value="ASX_HYDROXYL"/>
    <property type="match status" value="1"/>
</dbReference>
<feature type="compositionally biased region" description="Gly residues" evidence="14">
    <location>
        <begin position="1227"/>
        <end position="1236"/>
    </location>
</feature>
<evidence type="ECO:0000256" key="14">
    <source>
        <dbReference type="SAM" id="MobiDB-lite"/>
    </source>
</evidence>
<feature type="domain" description="Reverse transcriptase" evidence="17">
    <location>
        <begin position="1"/>
        <end position="209"/>
    </location>
</feature>
<comment type="subcellular location">
    <subcellularLocation>
        <location evidence="1">Membrane</location>
        <topology evidence="1">Single-pass type I membrane protein</topology>
    </subcellularLocation>
</comment>
<feature type="disulfide bond" evidence="12">
    <location>
        <begin position="1258"/>
        <end position="1275"/>
    </location>
</feature>
<evidence type="ECO:0000256" key="13">
    <source>
        <dbReference type="PROSITE-ProRule" id="PRU00461"/>
    </source>
</evidence>
<feature type="compositionally biased region" description="Polar residues" evidence="14">
    <location>
        <begin position="1180"/>
        <end position="1189"/>
    </location>
</feature>
<feature type="region of interest" description="Disordered" evidence="14">
    <location>
        <begin position="1370"/>
        <end position="1406"/>
    </location>
</feature>
<keyword evidence="5" id="KW-0732">Signal</keyword>
<dbReference type="OMA" id="YKEERIY"/>
<dbReference type="InterPro" id="IPR024731">
    <property type="entry name" value="NELL2-like_EGF"/>
</dbReference>
<evidence type="ECO:0000256" key="9">
    <source>
        <dbReference type="ARBA" id="ARBA00023157"/>
    </source>
</evidence>
<evidence type="ECO:0000259" key="16">
    <source>
        <dbReference type="PROSITE" id="PS50026"/>
    </source>
</evidence>
<dbReference type="FunFam" id="2.120.10.30:FF:000241">
    <property type="entry name" value="Low-density lipoprotein receptor-related protein 6"/>
    <property type="match status" value="1"/>
</dbReference>
<dbReference type="PROSITE" id="PS01187">
    <property type="entry name" value="EGF_CA"/>
    <property type="match status" value="2"/>
</dbReference>
<proteinExistence type="predicted"/>
<keyword evidence="7 15" id="KW-1133">Transmembrane helix</keyword>
<dbReference type="Pfam" id="PF07645">
    <property type="entry name" value="EGF_CA"/>
    <property type="match status" value="1"/>
</dbReference>
<feature type="repeat" description="LDL-receptor class B" evidence="13">
    <location>
        <begin position="549"/>
        <end position="591"/>
    </location>
</feature>
<dbReference type="SUPFAM" id="SSF57196">
    <property type="entry name" value="EGF/Laminin"/>
    <property type="match status" value="1"/>
</dbReference>
<dbReference type="Pfam" id="PF00078">
    <property type="entry name" value="RVT_1"/>
    <property type="match status" value="1"/>
</dbReference>
<dbReference type="PROSITE" id="PS50026">
    <property type="entry name" value="EGF_3"/>
    <property type="match status" value="2"/>
</dbReference>
<dbReference type="InterPro" id="IPR009030">
    <property type="entry name" value="Growth_fac_rcpt_cys_sf"/>
</dbReference>
<dbReference type="FunFam" id="2.120.10.30:FF:000036">
    <property type="entry name" value="Pro-epidermal growth factor"/>
    <property type="match status" value="1"/>
</dbReference>
<dbReference type="CDD" id="cd01650">
    <property type="entry name" value="RT_nLTR_like"/>
    <property type="match status" value="1"/>
</dbReference>
<dbReference type="FunFam" id="2.10.25.10:FF:000009">
    <property type="entry name" value="Low-density lipoprotein receptor isoform 1"/>
    <property type="match status" value="1"/>
</dbReference>
<dbReference type="InParanoid" id="A0A7M7NE90"/>
<dbReference type="EnsemblMetazoa" id="XM_030979221">
    <property type="protein sequence ID" value="XP_030835081"/>
    <property type="gene ID" value="LOC100888447"/>
</dbReference>
<feature type="repeat" description="LDL-receptor class B" evidence="13">
    <location>
        <begin position="924"/>
        <end position="966"/>
    </location>
</feature>
<dbReference type="PANTHER" id="PTHR46513:SF13">
    <property type="entry name" value="EGF-LIKE DOMAIN-CONTAINING PROTEIN"/>
    <property type="match status" value="1"/>
</dbReference>
<dbReference type="Gene3D" id="2.120.10.30">
    <property type="entry name" value="TolB, C-terminal domain"/>
    <property type="match status" value="2"/>
</dbReference>
<evidence type="ECO:0000256" key="1">
    <source>
        <dbReference type="ARBA" id="ARBA00004479"/>
    </source>
</evidence>
<keyword evidence="11" id="KW-0325">Glycoprotein</keyword>
<dbReference type="Pfam" id="PF00058">
    <property type="entry name" value="Ldl_recept_b"/>
    <property type="match status" value="2"/>
</dbReference>
<keyword evidence="4 15" id="KW-0812">Transmembrane</keyword>
<feature type="repeat" description="LDL-receptor class B" evidence="13">
    <location>
        <begin position="881"/>
        <end position="923"/>
    </location>
</feature>
<evidence type="ECO:0000256" key="2">
    <source>
        <dbReference type="ARBA" id="ARBA00022536"/>
    </source>
</evidence>
<feature type="repeat" description="LDL-receptor class B" evidence="13">
    <location>
        <begin position="838"/>
        <end position="880"/>
    </location>
</feature>
<dbReference type="InterPro" id="IPR000742">
    <property type="entry name" value="EGF"/>
</dbReference>
<evidence type="ECO:0000259" key="17">
    <source>
        <dbReference type="PROSITE" id="PS50878"/>
    </source>
</evidence>
<dbReference type="Proteomes" id="UP000007110">
    <property type="component" value="Unassembled WGS sequence"/>
</dbReference>
<evidence type="ECO:0000256" key="3">
    <source>
        <dbReference type="ARBA" id="ARBA00022583"/>
    </source>
</evidence>
<reference evidence="19" key="1">
    <citation type="submission" date="2015-02" db="EMBL/GenBank/DDBJ databases">
        <title>Genome sequencing for Strongylocentrotus purpuratus.</title>
        <authorList>
            <person name="Murali S."/>
            <person name="Liu Y."/>
            <person name="Vee V."/>
            <person name="English A."/>
            <person name="Wang M."/>
            <person name="Skinner E."/>
            <person name="Han Y."/>
            <person name="Muzny D.M."/>
            <person name="Worley K.C."/>
            <person name="Gibbs R.A."/>
        </authorList>
    </citation>
    <scope>NUCLEOTIDE SEQUENCE</scope>
</reference>
<keyword evidence="9 12" id="KW-1015">Disulfide bond</keyword>
<reference evidence="18" key="2">
    <citation type="submission" date="2021-01" db="UniProtKB">
        <authorList>
            <consortium name="EnsemblMetazoa"/>
        </authorList>
    </citation>
    <scope>IDENTIFICATION</scope>
</reference>
<dbReference type="InterPro" id="IPR011042">
    <property type="entry name" value="6-blade_b-propeller_TolB-like"/>
</dbReference>
<dbReference type="InterPro" id="IPR001881">
    <property type="entry name" value="EGF-like_Ca-bd_dom"/>
</dbReference>
<evidence type="ECO:0000313" key="19">
    <source>
        <dbReference type="Proteomes" id="UP000007110"/>
    </source>
</evidence>
<dbReference type="PROSITE" id="PS01186">
    <property type="entry name" value="EGF_2"/>
    <property type="match status" value="2"/>
</dbReference>
<feature type="compositionally biased region" description="Polar residues" evidence="14">
    <location>
        <begin position="1378"/>
        <end position="1387"/>
    </location>
</feature>
<dbReference type="SUPFAM" id="SSF63825">
    <property type="entry name" value="YWTD domain"/>
    <property type="match status" value="2"/>
</dbReference>
<evidence type="ECO:0000256" key="12">
    <source>
        <dbReference type="PROSITE-ProRule" id="PRU00076"/>
    </source>
</evidence>
<name>A0A7M7NE90_STRPU</name>
<dbReference type="PROSITE" id="PS51120">
    <property type="entry name" value="LDLRB"/>
    <property type="match status" value="7"/>
</dbReference>
<dbReference type="PANTHER" id="PTHR46513">
    <property type="entry name" value="VITELLOGENIN RECEPTOR-LIKE PROTEIN-RELATED-RELATED"/>
    <property type="match status" value="1"/>
</dbReference>
<dbReference type="InterPro" id="IPR000152">
    <property type="entry name" value="EGF-type_Asp/Asn_hydroxyl_site"/>
</dbReference>
<feature type="repeat" description="LDL-receptor class B" evidence="13">
    <location>
        <begin position="506"/>
        <end position="548"/>
    </location>
</feature>
<dbReference type="SMART" id="SM00135">
    <property type="entry name" value="LY"/>
    <property type="match status" value="10"/>
</dbReference>
<feature type="compositionally biased region" description="Low complexity" evidence="14">
    <location>
        <begin position="1151"/>
        <end position="1179"/>
    </location>
</feature>
<dbReference type="InterPro" id="IPR050778">
    <property type="entry name" value="Cueball_EGF_LRP_Nidogen"/>
</dbReference>
<protein>
    <submittedName>
        <fullName evidence="18">Uncharacterized protein</fullName>
    </submittedName>
</protein>
<keyword evidence="19" id="KW-1185">Reference proteome</keyword>
<keyword evidence="6" id="KW-0677">Repeat</keyword>
<sequence length="1547" mass="172172">MLESIIRDALMKYFDINELLSECQHGFVNGRSCMTQLLWAMEDWSKILDDNRPIDILYLDFRKAFDAVPHERLLLKLEAHGIVNPLLSWIEAFLKGRKQRVAMNGVTSTWTAVKSGIPQGSILGPILFVIFINDLPNEVTSKILLFADDTKLYREVGNQVDSSSLQTDLTNLTLWAEKWQLPFNQSKCAVIHLGRNNRKDNYHMKGEEVKISTLEKDLGVQVDVELKFHEHVSMAVNKAYQLLGIIRRTFTRLDTKTLPLLFKTLVRPHLEYGNILWHSRWKEDGYKVERVQRRATKMMPETRELPYTDRLKILDLHSLYYRRRRGDAITVFKILKGLVKLDPKDQPARVWLLASSPSAGAVDACEPESGGVSSFQMLQVLVSPSIAGRGRGRGRGKGGYQVTCPPGFKREKGLGCRDVNECQVGGVSQCGQLCVNTLGSYHCSCLPGYAIGADDWSCSAGGQEPKILYSHRDTISEADIQNALPGQQIATNLDTVLSLDIHHRERMMFWIDRSTNRIERMPLDGGEIQHIVSRHMHTPESLAVDWVHNKIYWTDYRLKQIERCDLNGSNREVVFSTGKRRPRAIALDPFEGFIFWSASGKADKLERISTNGKHTKRVSKNDLKVIRNLAVDVIDKRVFWLDIGKRRIESVNYLGKKRNTIMEKISPNAFGLAIFEQKVYWADSVESSIHSIVKYGDKESRVDWSIFIESSPKAVCINHPSTQPSYDVAGSFNCSTHSDCQIDLPDLTPDPSRSYLIYANTTSIHRIYADGSGHMTIAKAGLNNISTIEFDPLEKMVYFADHGRGVIERVGTDGRGLEVVSTRGVDSVEGLAIDWMHRRLYWVDSVGSYIATQSLYPGSRHTVLMSELDEPHGIAVHPALNIIYWSSWGESPKIEAARHDGSNRVTVAASPVRPTKLAIDYTHNKVLWIDAGLNTINEADLDGTNHRVINRGELQHPFGLALYGGLMWSTDSEQREVLALDRNNGEKRVAFSGDWIIPVDVHLIHSGRRVIGDIDPCQVFNGGCEQICIYAHTNQAICNCETGYHLRRDRISCEPDECHLGLHNCNPNALCTNTPDGYQCTCKEGFLGDGFSCIGSTTPPQRLIAPPEVIIIRPQPPSSSSSPSPTVTNKDEVTVEITNLATITAITTSIFTTSPSSSETPRSNPSSPTTPTPTELPSTDTITTETANDSSRAMTFLLYPIRSTLTPPTVKQESTFTPTKNPRSKGGHLGGGGGEAGVTPKRPSGHFAVCPLTHKYYCLNGGKCTFLKAVETPSCECQTGFAGQRCEFAEKHITKGVNMQKVTAVSAGVLAPLFLVLVISTLLCYWKRARSKARSQAYNIDFVMSAPPPRGNGSLPKKTNMNATLERLDKNHGPLIPTMSQGSTQSEPPTRSPPKPPTSPLQNCYSDPSNLILPGATLQAIPNTHHYYKVPRSGAPAPKPKPSLKPNNLQLSVENALQAQTKSSIGRNKFQSVEKNKSKTLDTAYLTPKEIMSEEPETQRVSAYIDVNDSRSFLPAKTFLSIKNKLSRRIENVYVNMPKTSTGNNVK</sequence>
<accession>A0A7M7NE90</accession>
<dbReference type="GO" id="GO:0005509">
    <property type="term" value="F:calcium ion binding"/>
    <property type="evidence" value="ECO:0007669"/>
    <property type="project" value="InterPro"/>
</dbReference>
<dbReference type="Pfam" id="PF12947">
    <property type="entry name" value="EGF_3"/>
    <property type="match status" value="1"/>
</dbReference>
<dbReference type="InterPro" id="IPR018097">
    <property type="entry name" value="EGF_Ca-bd_CS"/>
</dbReference>
<evidence type="ECO:0000256" key="6">
    <source>
        <dbReference type="ARBA" id="ARBA00022737"/>
    </source>
</evidence>
<dbReference type="SUPFAM" id="SSF57184">
    <property type="entry name" value="Growth factor receptor domain"/>
    <property type="match status" value="1"/>
</dbReference>
<dbReference type="InterPro" id="IPR049883">
    <property type="entry name" value="NOTCH1_EGF-like"/>
</dbReference>
<dbReference type="GeneID" id="100888447"/>
<keyword evidence="2 12" id="KW-0245">EGF-like domain</keyword>
<keyword evidence="8 15" id="KW-0472">Membrane</keyword>
<feature type="region of interest" description="Disordered" evidence="14">
    <location>
        <begin position="1151"/>
        <end position="1189"/>
    </location>
</feature>
<feature type="disulfide bond" evidence="12">
    <location>
        <begin position="1277"/>
        <end position="1286"/>
    </location>
</feature>
<feature type="compositionally biased region" description="Pro residues" evidence="14">
    <location>
        <begin position="1390"/>
        <end position="1399"/>
    </location>
</feature>
<evidence type="ECO:0000256" key="4">
    <source>
        <dbReference type="ARBA" id="ARBA00022692"/>
    </source>
</evidence>
<dbReference type="CDD" id="cd00054">
    <property type="entry name" value="EGF_CA"/>
    <property type="match status" value="3"/>
</dbReference>